<dbReference type="AlphaFoldDB" id="A0A511UUP4"/>
<organism evidence="1 2">
    <name type="scientific">Cerasibacillus quisquiliarum</name>
    <dbReference type="NCBI Taxonomy" id="227865"/>
    <lineage>
        <taxon>Bacteria</taxon>
        <taxon>Bacillati</taxon>
        <taxon>Bacillota</taxon>
        <taxon>Bacilli</taxon>
        <taxon>Bacillales</taxon>
        <taxon>Bacillaceae</taxon>
        <taxon>Cerasibacillus</taxon>
    </lineage>
</organism>
<name>A0A511UUP4_9BACI</name>
<comment type="caution">
    <text evidence="1">The sequence shown here is derived from an EMBL/GenBank/DDBJ whole genome shotgun (WGS) entry which is preliminary data.</text>
</comment>
<keyword evidence="2" id="KW-1185">Reference proteome</keyword>
<dbReference type="Proteomes" id="UP000321491">
    <property type="component" value="Unassembled WGS sequence"/>
</dbReference>
<evidence type="ECO:0000313" key="2">
    <source>
        <dbReference type="Proteomes" id="UP000321491"/>
    </source>
</evidence>
<dbReference type="RefSeq" id="WP_146935456.1">
    <property type="nucleotide sequence ID" value="NZ_BJXW01000008.1"/>
</dbReference>
<dbReference type="EMBL" id="BJXW01000008">
    <property type="protein sequence ID" value="GEN30307.1"/>
    <property type="molecule type" value="Genomic_DNA"/>
</dbReference>
<proteinExistence type="predicted"/>
<evidence type="ECO:0000313" key="1">
    <source>
        <dbReference type="EMBL" id="GEN30307.1"/>
    </source>
</evidence>
<gene>
    <name evidence="1" type="ORF">CQU01_05450</name>
</gene>
<sequence length="164" mass="19018">MIIPITGRVTFPITLDPSVWIFDDRKILLDDALKGVEKKEESKEEKLKRTVKGYDKDWYHHEHIKPPVNKSLSKKERKEALKYSWVMPLHHFIEHAEVKEDATHAELVTDDGQTTIPVHMLKESYLLFAVDGKPVPEKGPVHLYYKDGSNKEQPIQGIKKIIIK</sequence>
<accession>A0A511UUP4</accession>
<reference evidence="1 2" key="1">
    <citation type="submission" date="2019-07" db="EMBL/GenBank/DDBJ databases">
        <title>Whole genome shotgun sequence of Cerasibacillus quisquiliarum NBRC 102429.</title>
        <authorList>
            <person name="Hosoyama A."/>
            <person name="Uohara A."/>
            <person name="Ohji S."/>
            <person name="Ichikawa N."/>
        </authorList>
    </citation>
    <scope>NUCLEOTIDE SEQUENCE [LARGE SCALE GENOMIC DNA]</scope>
    <source>
        <strain evidence="1 2">NBRC 102429</strain>
    </source>
</reference>
<dbReference type="OrthoDB" id="2404998at2"/>
<evidence type="ECO:0008006" key="3">
    <source>
        <dbReference type="Google" id="ProtNLM"/>
    </source>
</evidence>
<protein>
    <recommendedName>
        <fullName evidence="3">Peptidyl-prolyl cis-trans isomerase</fullName>
    </recommendedName>
</protein>